<dbReference type="Proteomes" id="UP000007875">
    <property type="component" value="Unassembled WGS sequence"/>
</dbReference>
<dbReference type="InParanoid" id="H2Y6J3"/>
<organism evidence="2 3">
    <name type="scientific">Ciona savignyi</name>
    <name type="common">Pacific transparent sea squirt</name>
    <dbReference type="NCBI Taxonomy" id="51511"/>
    <lineage>
        <taxon>Eukaryota</taxon>
        <taxon>Metazoa</taxon>
        <taxon>Chordata</taxon>
        <taxon>Tunicata</taxon>
        <taxon>Ascidiacea</taxon>
        <taxon>Phlebobranchia</taxon>
        <taxon>Cionidae</taxon>
        <taxon>Ciona</taxon>
    </lineage>
</organism>
<dbReference type="Ensembl" id="ENSCSAVT00000000951.1">
    <property type="protein sequence ID" value="ENSCSAVP00000000941.1"/>
    <property type="gene ID" value="ENSCSAVG00000000530.1"/>
</dbReference>
<dbReference type="PANTHER" id="PTHR12461:SF37">
    <property type="entry name" value="JMJC DOMAIN-CONTAINING PROTEIN"/>
    <property type="match status" value="1"/>
</dbReference>
<dbReference type="GeneTree" id="ENSGT00940000165393"/>
<dbReference type="HOGENOM" id="CLU_990312_0_0_1"/>
<dbReference type="SUPFAM" id="SSF51197">
    <property type="entry name" value="Clavaminate synthase-like"/>
    <property type="match status" value="1"/>
</dbReference>
<keyword evidence="3" id="KW-1185">Reference proteome</keyword>
<dbReference type="InterPro" id="IPR041667">
    <property type="entry name" value="Cupin_8"/>
</dbReference>
<dbReference type="eggNOG" id="KOG2132">
    <property type="taxonomic scope" value="Eukaryota"/>
</dbReference>
<evidence type="ECO:0000259" key="1">
    <source>
        <dbReference type="PROSITE" id="PS51184"/>
    </source>
</evidence>
<evidence type="ECO:0000313" key="2">
    <source>
        <dbReference type="Ensembl" id="ENSCSAVP00000000941.1"/>
    </source>
</evidence>
<dbReference type="Pfam" id="PF13621">
    <property type="entry name" value="Cupin_8"/>
    <property type="match status" value="1"/>
</dbReference>
<dbReference type="Gene3D" id="2.60.120.650">
    <property type="entry name" value="Cupin"/>
    <property type="match status" value="1"/>
</dbReference>
<dbReference type="PANTHER" id="PTHR12461">
    <property type="entry name" value="HYPOXIA-INDUCIBLE FACTOR 1 ALPHA INHIBITOR-RELATED"/>
    <property type="match status" value="1"/>
</dbReference>
<dbReference type="STRING" id="51511.ENSCSAVP00000000941"/>
<evidence type="ECO:0000313" key="3">
    <source>
        <dbReference type="Proteomes" id="UP000007875"/>
    </source>
</evidence>
<protein>
    <recommendedName>
        <fullName evidence="1">JmjC domain-containing protein</fullName>
    </recommendedName>
</protein>
<sequence>MIVRLEARFEGDATMPASAIGVGRDTMRHFIRNFDTTNGYVISQIPIPMEKDVAIPPCLRCGHFAKGIQEVHLFITARGGKTLIHRDPFANIHCVFNGTKDWITVENKYHDYLYQSDSSNREFGGFSTVDVDQVDLYEHPNIAKVEFARVTLNGGDCIYMPGSYWHQVRVNGEYNTAVSIWFTRSIKAIPRDWSDCQSKFDFTPMSDVDVLWRFSGGNDSIPQGSMDVHVLRVVLLTYNNENDIIDIDAFCYKRFPICFCGWMDLKHVLCNIVSHCNGDYL</sequence>
<accession>H2Y6J3</accession>
<reference evidence="2" key="3">
    <citation type="submission" date="2025-09" db="UniProtKB">
        <authorList>
            <consortium name="Ensembl"/>
        </authorList>
    </citation>
    <scope>IDENTIFICATION</scope>
</reference>
<dbReference type="OMA" id="KDWITVE"/>
<dbReference type="InterPro" id="IPR003347">
    <property type="entry name" value="JmjC_dom"/>
</dbReference>
<dbReference type="AlphaFoldDB" id="H2Y6J3"/>
<proteinExistence type="predicted"/>
<feature type="domain" description="JmjC" evidence="1">
    <location>
        <begin position="34"/>
        <end position="199"/>
    </location>
</feature>
<reference evidence="3" key="1">
    <citation type="submission" date="2003-08" db="EMBL/GenBank/DDBJ databases">
        <authorList>
            <person name="Birren B."/>
            <person name="Nusbaum C."/>
            <person name="Abebe A."/>
            <person name="Abouelleil A."/>
            <person name="Adekoya E."/>
            <person name="Ait-zahra M."/>
            <person name="Allen N."/>
            <person name="Allen T."/>
            <person name="An P."/>
            <person name="Anderson M."/>
            <person name="Anderson S."/>
            <person name="Arachchi H."/>
            <person name="Armbruster J."/>
            <person name="Bachantsang P."/>
            <person name="Baldwin J."/>
            <person name="Barry A."/>
            <person name="Bayul T."/>
            <person name="Blitshsteyn B."/>
            <person name="Bloom T."/>
            <person name="Blye J."/>
            <person name="Boguslavskiy L."/>
            <person name="Borowsky M."/>
            <person name="Boukhgalter B."/>
            <person name="Brunache A."/>
            <person name="Butler J."/>
            <person name="Calixte N."/>
            <person name="Calvo S."/>
            <person name="Camarata J."/>
            <person name="Campo K."/>
            <person name="Chang J."/>
            <person name="Cheshatsang Y."/>
            <person name="Citroen M."/>
            <person name="Collymore A."/>
            <person name="Considine T."/>
            <person name="Cook A."/>
            <person name="Cooke P."/>
            <person name="Corum B."/>
            <person name="Cuomo C."/>
            <person name="David R."/>
            <person name="Dawoe T."/>
            <person name="Degray S."/>
            <person name="Dodge S."/>
            <person name="Dooley K."/>
            <person name="Dorje P."/>
            <person name="Dorjee K."/>
            <person name="Dorris L."/>
            <person name="Duffey N."/>
            <person name="Dupes A."/>
            <person name="Elkins T."/>
            <person name="Engels R."/>
            <person name="Erickson J."/>
            <person name="Farina A."/>
            <person name="Faro S."/>
            <person name="Ferreira P."/>
            <person name="Fischer H."/>
            <person name="Fitzgerald M."/>
            <person name="Foley K."/>
            <person name="Gage D."/>
            <person name="Galagan J."/>
            <person name="Gearin G."/>
            <person name="Gnerre S."/>
            <person name="Gnirke A."/>
            <person name="Goyette A."/>
            <person name="Graham J."/>
            <person name="Grandbois E."/>
            <person name="Gyaltsen K."/>
            <person name="Hafez N."/>
            <person name="Hagopian D."/>
            <person name="Hagos B."/>
            <person name="Hall J."/>
            <person name="Hatcher B."/>
            <person name="Heller A."/>
            <person name="Higgins H."/>
            <person name="Honan T."/>
            <person name="Horn A."/>
            <person name="Houde N."/>
            <person name="Hughes L."/>
            <person name="Hulme W."/>
            <person name="Husby E."/>
            <person name="Iliev I."/>
            <person name="Jaffe D."/>
            <person name="Jones C."/>
            <person name="Kamal M."/>
            <person name="Kamat A."/>
            <person name="Kamvysselis M."/>
            <person name="Karlsson E."/>
            <person name="Kells C."/>
            <person name="Kieu A."/>
            <person name="Kisner P."/>
            <person name="Kodira C."/>
            <person name="Kulbokas E."/>
            <person name="Labutti K."/>
            <person name="Lama D."/>
            <person name="Landers T."/>
            <person name="Leger J."/>
            <person name="Levine S."/>
            <person name="Lewis D."/>
            <person name="Lewis T."/>
            <person name="Lindblad-toh K."/>
            <person name="Liu X."/>
            <person name="Lokyitsang T."/>
            <person name="Lokyitsang Y."/>
            <person name="Lucien O."/>
            <person name="Lui A."/>
            <person name="Ma L.J."/>
            <person name="Mabbitt R."/>
            <person name="Macdonald J."/>
            <person name="Maclean C."/>
            <person name="Major J."/>
            <person name="Manning J."/>
            <person name="Marabella R."/>
            <person name="Maru K."/>
            <person name="Matthews C."/>
            <person name="Mauceli E."/>
            <person name="Mccarthy M."/>
            <person name="Mcdonough S."/>
            <person name="Mcghee T."/>
            <person name="Meldrim J."/>
            <person name="Meneus L."/>
            <person name="Mesirov J."/>
            <person name="Mihalev A."/>
            <person name="Mihova T."/>
            <person name="Mikkelsen T."/>
            <person name="Mlenga V."/>
            <person name="Moru K."/>
            <person name="Mozes J."/>
            <person name="Mulrain L."/>
            <person name="Munson G."/>
            <person name="Naylor J."/>
            <person name="Newes C."/>
            <person name="Nguyen C."/>
            <person name="Nguyen N."/>
            <person name="Nguyen T."/>
            <person name="Nicol R."/>
            <person name="Nielsen C."/>
            <person name="Nizzari M."/>
            <person name="Norbu C."/>
            <person name="Norbu N."/>
            <person name="O'donnell P."/>
            <person name="Okoawo O."/>
            <person name="O'leary S."/>
            <person name="Omotosho B."/>
            <person name="O'neill K."/>
            <person name="Osman S."/>
            <person name="Parker S."/>
            <person name="Perrin D."/>
            <person name="Phunkhang P."/>
            <person name="Piqani B."/>
            <person name="Purcell S."/>
            <person name="Rachupka T."/>
            <person name="Ramasamy U."/>
            <person name="Rameau R."/>
            <person name="Ray V."/>
            <person name="Raymond C."/>
            <person name="Retta R."/>
            <person name="Richardson S."/>
            <person name="Rise C."/>
            <person name="Rodriguez J."/>
            <person name="Rogers J."/>
            <person name="Rogov P."/>
            <person name="Rutman M."/>
            <person name="Schupbach R."/>
            <person name="Seaman C."/>
            <person name="Settipalli S."/>
            <person name="Sharpe T."/>
            <person name="Sheridan J."/>
            <person name="Sherpa N."/>
            <person name="Shi J."/>
            <person name="Smirnov S."/>
            <person name="Smith C."/>
            <person name="Sougnez C."/>
            <person name="Spencer B."/>
            <person name="Stalker J."/>
            <person name="Stange-thomann N."/>
            <person name="Stavropoulos S."/>
            <person name="Stetson K."/>
            <person name="Stone C."/>
            <person name="Stone S."/>
            <person name="Stubbs M."/>
            <person name="Talamas J."/>
            <person name="Tchuinga P."/>
            <person name="Tenzing P."/>
            <person name="Tesfaye S."/>
            <person name="Theodore J."/>
            <person name="Thoulutsang Y."/>
            <person name="Topham K."/>
            <person name="Towey S."/>
            <person name="Tsamla T."/>
            <person name="Tsomo N."/>
            <person name="Vallee D."/>
            <person name="Vassiliev H."/>
            <person name="Venkataraman V."/>
            <person name="Vinson J."/>
            <person name="Vo A."/>
            <person name="Wade C."/>
            <person name="Wang S."/>
            <person name="Wangchuk T."/>
            <person name="Wangdi T."/>
            <person name="Whittaker C."/>
            <person name="Wilkinson J."/>
            <person name="Wu Y."/>
            <person name="Wyman D."/>
            <person name="Yadav S."/>
            <person name="Yang S."/>
            <person name="Yang X."/>
            <person name="Yeager S."/>
            <person name="Yee E."/>
            <person name="Young G."/>
            <person name="Zainoun J."/>
            <person name="Zembeck L."/>
            <person name="Zimmer A."/>
            <person name="Zody M."/>
            <person name="Lander E."/>
        </authorList>
    </citation>
    <scope>NUCLEOTIDE SEQUENCE [LARGE SCALE GENOMIC DNA]</scope>
</reference>
<name>H2Y6J3_CIOSA</name>
<reference evidence="2" key="2">
    <citation type="submission" date="2025-08" db="UniProtKB">
        <authorList>
            <consortium name="Ensembl"/>
        </authorList>
    </citation>
    <scope>IDENTIFICATION</scope>
</reference>
<dbReference type="PROSITE" id="PS51184">
    <property type="entry name" value="JMJC"/>
    <property type="match status" value="1"/>
</dbReference>